<protein>
    <recommendedName>
        <fullName evidence="3">Protein kinase domain-containing protein</fullName>
    </recommendedName>
</protein>
<keyword evidence="5" id="KW-1185">Reference proteome</keyword>
<name>A0A913ZKQ0_PATMI</name>
<accession>A0A913ZKQ0</accession>
<dbReference type="AlphaFoldDB" id="A0A913ZKQ0"/>
<dbReference type="InterPro" id="IPR000719">
    <property type="entry name" value="Prot_kinase_dom"/>
</dbReference>
<dbReference type="PANTHER" id="PTHR24416">
    <property type="entry name" value="TYROSINE-PROTEIN KINASE RECEPTOR"/>
    <property type="match status" value="1"/>
</dbReference>
<dbReference type="PROSITE" id="PS50011">
    <property type="entry name" value="PROTEIN_KINASE_DOM"/>
    <property type="match status" value="1"/>
</dbReference>
<comment type="subcellular location">
    <subcellularLocation>
        <location evidence="1">Membrane</location>
        <topology evidence="1">Single-pass membrane protein</topology>
    </subcellularLocation>
</comment>
<evidence type="ECO:0000259" key="3">
    <source>
        <dbReference type="PROSITE" id="PS50011"/>
    </source>
</evidence>
<reference evidence="4" key="1">
    <citation type="submission" date="2022-11" db="UniProtKB">
        <authorList>
            <consortium name="EnsemblMetazoa"/>
        </authorList>
    </citation>
    <scope>IDENTIFICATION</scope>
</reference>
<dbReference type="OMA" id="CHNDDIL"/>
<evidence type="ECO:0000313" key="4">
    <source>
        <dbReference type="EnsemblMetazoa" id="XP_038052382.1"/>
    </source>
</evidence>
<dbReference type="PANTHER" id="PTHR24416:SF613">
    <property type="entry name" value="RECEPTOR PROTEIN-TYROSINE KINASE"/>
    <property type="match status" value="1"/>
</dbReference>
<organism evidence="4 5">
    <name type="scientific">Patiria miniata</name>
    <name type="common">Bat star</name>
    <name type="synonym">Asterina miniata</name>
    <dbReference type="NCBI Taxonomy" id="46514"/>
    <lineage>
        <taxon>Eukaryota</taxon>
        <taxon>Metazoa</taxon>
        <taxon>Echinodermata</taxon>
        <taxon>Eleutherozoa</taxon>
        <taxon>Asterozoa</taxon>
        <taxon>Asteroidea</taxon>
        <taxon>Valvatacea</taxon>
        <taxon>Valvatida</taxon>
        <taxon>Asterinidae</taxon>
        <taxon>Patiria</taxon>
    </lineage>
</organism>
<dbReference type="GO" id="GO:0005524">
    <property type="term" value="F:ATP binding"/>
    <property type="evidence" value="ECO:0007669"/>
    <property type="project" value="UniProtKB-UniRule"/>
</dbReference>
<evidence type="ECO:0000256" key="2">
    <source>
        <dbReference type="PROSITE-ProRule" id="PRU10141"/>
    </source>
</evidence>
<dbReference type="SUPFAM" id="SSF56112">
    <property type="entry name" value="Protein kinase-like (PK-like)"/>
    <property type="match status" value="1"/>
</dbReference>
<dbReference type="OrthoDB" id="4062651at2759"/>
<evidence type="ECO:0000256" key="1">
    <source>
        <dbReference type="ARBA" id="ARBA00004167"/>
    </source>
</evidence>
<dbReference type="GO" id="GO:0005886">
    <property type="term" value="C:plasma membrane"/>
    <property type="evidence" value="ECO:0007669"/>
    <property type="project" value="TreeGrafter"/>
</dbReference>
<evidence type="ECO:0000313" key="5">
    <source>
        <dbReference type="Proteomes" id="UP000887568"/>
    </source>
</evidence>
<feature type="binding site" evidence="2">
    <location>
        <position position="57"/>
    </location>
    <ligand>
        <name>ATP</name>
        <dbReference type="ChEBI" id="CHEBI:30616"/>
    </ligand>
</feature>
<dbReference type="InterPro" id="IPR050122">
    <property type="entry name" value="RTK"/>
</dbReference>
<dbReference type="PROSITE" id="PS00107">
    <property type="entry name" value="PROTEIN_KINASE_ATP"/>
    <property type="match status" value="1"/>
</dbReference>
<dbReference type="EnsemblMetazoa" id="XM_038196454.1">
    <property type="protein sequence ID" value="XP_038052382.1"/>
    <property type="gene ID" value="LOC119725092"/>
</dbReference>
<dbReference type="RefSeq" id="XP_038052382.1">
    <property type="nucleotide sequence ID" value="XM_038196454.1"/>
</dbReference>
<dbReference type="InterPro" id="IPR001245">
    <property type="entry name" value="Ser-Thr/Tyr_kinase_cat_dom"/>
</dbReference>
<keyword evidence="2" id="KW-0067">ATP-binding</keyword>
<dbReference type="Proteomes" id="UP000887568">
    <property type="component" value="Unplaced"/>
</dbReference>
<dbReference type="GO" id="GO:0007169">
    <property type="term" value="P:cell surface receptor protein tyrosine kinase signaling pathway"/>
    <property type="evidence" value="ECO:0007669"/>
    <property type="project" value="TreeGrafter"/>
</dbReference>
<dbReference type="InterPro" id="IPR011009">
    <property type="entry name" value="Kinase-like_dom_sf"/>
</dbReference>
<dbReference type="GO" id="GO:0043235">
    <property type="term" value="C:receptor complex"/>
    <property type="evidence" value="ECO:0007669"/>
    <property type="project" value="TreeGrafter"/>
</dbReference>
<dbReference type="GO" id="GO:0004714">
    <property type="term" value="F:transmembrane receptor protein tyrosine kinase activity"/>
    <property type="evidence" value="ECO:0007669"/>
    <property type="project" value="TreeGrafter"/>
</dbReference>
<keyword evidence="2" id="KW-0547">Nucleotide-binding</keyword>
<dbReference type="GeneID" id="119725092"/>
<proteinExistence type="predicted"/>
<dbReference type="Gene3D" id="3.30.200.20">
    <property type="entry name" value="Phosphorylase Kinase, domain 1"/>
    <property type="match status" value="1"/>
</dbReference>
<sequence length="116" mass="12730">MSSPTCEDEGLPSWAQSWNIPFKSMMIGVKVLGKGHFGEVRDGAVLVGGEISKAAIKTLKANASDNDRQNFMEEFRTLTKIGQHPNVVSILGACHNDDILYVALEFMPNGDLRTYT</sequence>
<dbReference type="InterPro" id="IPR017441">
    <property type="entry name" value="Protein_kinase_ATP_BS"/>
</dbReference>
<dbReference type="Pfam" id="PF07714">
    <property type="entry name" value="PK_Tyr_Ser-Thr"/>
    <property type="match status" value="1"/>
</dbReference>
<feature type="domain" description="Protein kinase" evidence="3">
    <location>
        <begin position="26"/>
        <end position="116"/>
    </location>
</feature>